<dbReference type="Proteomes" id="UP000198651">
    <property type="component" value="Chromosome I"/>
</dbReference>
<evidence type="ECO:0000256" key="3">
    <source>
        <dbReference type="ARBA" id="ARBA00019418"/>
    </source>
</evidence>
<dbReference type="SUPFAM" id="SSF109910">
    <property type="entry name" value="YgfY-like"/>
    <property type="match status" value="1"/>
</dbReference>
<evidence type="ECO:0000256" key="1">
    <source>
        <dbReference type="ARBA" id="ARBA00004496"/>
    </source>
</evidence>
<evidence type="ECO:0000313" key="7">
    <source>
        <dbReference type="Proteomes" id="UP000198651"/>
    </source>
</evidence>
<proteinExistence type="inferred from homology"/>
<dbReference type="Pfam" id="PF03937">
    <property type="entry name" value="Sdh5"/>
    <property type="match status" value="1"/>
</dbReference>
<dbReference type="PATRIC" id="fig|1561003.3.peg.1311"/>
<dbReference type="OrthoDB" id="9180899at2"/>
<comment type="subcellular location">
    <subcellularLocation>
        <location evidence="1">Cytoplasm</location>
    </subcellularLocation>
</comment>
<evidence type="ECO:0000313" key="6">
    <source>
        <dbReference type="EMBL" id="CUT18081.1"/>
    </source>
</evidence>
<dbReference type="AlphaFoldDB" id="A0A0S4M378"/>
<evidence type="ECO:0000256" key="2">
    <source>
        <dbReference type="ARBA" id="ARBA00008571"/>
    </source>
</evidence>
<dbReference type="STRING" id="1561003.Ark11_1276"/>
<comment type="similarity">
    <text evidence="2">Belongs to the SdhE FAD assembly factor family.</text>
</comment>
<accession>A0A0S4M378</accession>
<dbReference type="InterPro" id="IPR050531">
    <property type="entry name" value="SdhE_FAD_assembly_factor"/>
</dbReference>
<dbReference type="InterPro" id="IPR005631">
    <property type="entry name" value="SDH"/>
</dbReference>
<name>A0A0S4M378_9BURK</name>
<dbReference type="Gene3D" id="1.10.150.250">
    <property type="entry name" value="Flavinator of succinate dehydrogenase"/>
    <property type="match status" value="1"/>
</dbReference>
<keyword evidence="7" id="KW-1185">Reference proteome</keyword>
<reference evidence="7" key="1">
    <citation type="submission" date="2015-11" db="EMBL/GenBank/DDBJ databases">
        <authorList>
            <person name="Seth-Smith H.M.B."/>
        </authorList>
    </citation>
    <scope>NUCLEOTIDE SEQUENCE [LARGE SCALE GENOMIC DNA]</scope>
    <source>
        <strain evidence="7">2013Ark11</strain>
    </source>
</reference>
<keyword evidence="4" id="KW-0963">Cytoplasm</keyword>
<sequence length="78" mass="9086">MIEDDLRRLRWRCRRGMLELDIVLSEFLDDHASSLTEQQVGFLLRFLEFPDPYIFNALFSGCFSSGDPEVDSIIAMIK</sequence>
<dbReference type="EMBL" id="LN906597">
    <property type="protein sequence ID" value="CUT18081.1"/>
    <property type="molecule type" value="Genomic_DNA"/>
</dbReference>
<protein>
    <recommendedName>
        <fullName evidence="3">FAD assembly factor SdhE</fullName>
    </recommendedName>
</protein>
<dbReference type="GO" id="GO:0005737">
    <property type="term" value="C:cytoplasm"/>
    <property type="evidence" value="ECO:0007669"/>
    <property type="project" value="UniProtKB-SubCell"/>
</dbReference>
<dbReference type="PANTHER" id="PTHR39585:SF1">
    <property type="entry name" value="FAD ASSEMBLY FACTOR SDHE"/>
    <property type="match status" value="1"/>
</dbReference>
<dbReference type="InterPro" id="IPR036714">
    <property type="entry name" value="SDH_sf"/>
</dbReference>
<gene>
    <name evidence="6" type="ORF">Ark11_1276</name>
</gene>
<evidence type="ECO:0000256" key="4">
    <source>
        <dbReference type="ARBA" id="ARBA00022490"/>
    </source>
</evidence>
<dbReference type="GO" id="GO:0006105">
    <property type="term" value="P:succinate metabolic process"/>
    <property type="evidence" value="ECO:0007669"/>
    <property type="project" value="TreeGrafter"/>
</dbReference>
<organism evidence="6 7">
    <name type="scientific">Candidatus Ichthyocystis hellenicum</name>
    <dbReference type="NCBI Taxonomy" id="1561003"/>
    <lineage>
        <taxon>Bacteria</taxon>
        <taxon>Pseudomonadati</taxon>
        <taxon>Pseudomonadota</taxon>
        <taxon>Betaproteobacteria</taxon>
        <taxon>Burkholderiales</taxon>
        <taxon>Candidatus Ichthyocystis</taxon>
    </lineage>
</organism>
<dbReference type="PANTHER" id="PTHR39585">
    <property type="entry name" value="FAD ASSEMBLY FACTOR SDHE"/>
    <property type="match status" value="1"/>
</dbReference>
<keyword evidence="5" id="KW-0143">Chaperone</keyword>
<dbReference type="RefSeq" id="WP_092343198.1">
    <property type="nucleotide sequence ID" value="NZ_FLSL01000108.1"/>
</dbReference>
<evidence type="ECO:0000256" key="5">
    <source>
        <dbReference type="ARBA" id="ARBA00023186"/>
    </source>
</evidence>